<evidence type="ECO:0000256" key="1">
    <source>
        <dbReference type="ARBA" id="ARBA00004123"/>
    </source>
</evidence>
<dbReference type="InParanoid" id="A0A2H3D5W6"/>
<comment type="subcellular location">
    <subcellularLocation>
        <location evidence="1">Nucleus</location>
    </subcellularLocation>
</comment>
<proteinExistence type="predicted"/>
<dbReference type="PANTHER" id="PTHR46481">
    <property type="entry name" value="ZINC FINGER BED DOMAIN-CONTAINING PROTEIN 4"/>
    <property type="match status" value="1"/>
</dbReference>
<dbReference type="EMBL" id="KZ293664">
    <property type="protein sequence ID" value="PBK90629.1"/>
    <property type="molecule type" value="Genomic_DNA"/>
</dbReference>
<sequence length="116" mass="12677">MFNPSVKMPSADTVSCDVKDVYQMVKKQVASLLQGMWGKIHIAQDGRAAPQKLSLMGLVTIWVADGKMQTLTLDMAHLHKSHMGNNLAGCFYKSLQDFGIVDKLLSVPGDNASNIQ</sequence>
<evidence type="ECO:0000256" key="3">
    <source>
        <dbReference type="ARBA" id="ARBA00022771"/>
    </source>
</evidence>
<keyword evidence="5" id="KW-0539">Nucleus</keyword>
<keyword evidence="2" id="KW-0479">Metal-binding</keyword>
<dbReference type="PANTHER" id="PTHR46481:SF10">
    <property type="entry name" value="ZINC FINGER BED DOMAIN-CONTAINING PROTEIN 39"/>
    <property type="match status" value="1"/>
</dbReference>
<evidence type="ECO:0000313" key="6">
    <source>
        <dbReference type="EMBL" id="PBK90629.1"/>
    </source>
</evidence>
<name>A0A2H3D5W6_ARMGA</name>
<dbReference type="InterPro" id="IPR052035">
    <property type="entry name" value="ZnF_BED_domain_contain"/>
</dbReference>
<organism evidence="6 7">
    <name type="scientific">Armillaria gallica</name>
    <name type="common">Bulbous honey fungus</name>
    <name type="synonym">Armillaria bulbosa</name>
    <dbReference type="NCBI Taxonomy" id="47427"/>
    <lineage>
        <taxon>Eukaryota</taxon>
        <taxon>Fungi</taxon>
        <taxon>Dikarya</taxon>
        <taxon>Basidiomycota</taxon>
        <taxon>Agaricomycotina</taxon>
        <taxon>Agaricomycetes</taxon>
        <taxon>Agaricomycetidae</taxon>
        <taxon>Agaricales</taxon>
        <taxon>Marasmiineae</taxon>
        <taxon>Physalacriaceae</taxon>
        <taxon>Armillaria</taxon>
    </lineage>
</organism>
<keyword evidence="4" id="KW-0862">Zinc</keyword>
<dbReference type="GO" id="GO:0008270">
    <property type="term" value="F:zinc ion binding"/>
    <property type="evidence" value="ECO:0007669"/>
    <property type="project" value="UniProtKB-KW"/>
</dbReference>
<evidence type="ECO:0000313" key="7">
    <source>
        <dbReference type="Proteomes" id="UP000217790"/>
    </source>
</evidence>
<accession>A0A2H3D5W6</accession>
<dbReference type="Proteomes" id="UP000217790">
    <property type="component" value="Unassembled WGS sequence"/>
</dbReference>
<evidence type="ECO:0000256" key="5">
    <source>
        <dbReference type="ARBA" id="ARBA00023242"/>
    </source>
</evidence>
<keyword evidence="3" id="KW-0863">Zinc-finger</keyword>
<dbReference type="GO" id="GO:0005634">
    <property type="term" value="C:nucleus"/>
    <property type="evidence" value="ECO:0007669"/>
    <property type="project" value="UniProtKB-SubCell"/>
</dbReference>
<evidence type="ECO:0000256" key="4">
    <source>
        <dbReference type="ARBA" id="ARBA00022833"/>
    </source>
</evidence>
<dbReference type="OMA" id="HTGEYMA"/>
<dbReference type="OrthoDB" id="3247971at2759"/>
<dbReference type="AlphaFoldDB" id="A0A2H3D5W6"/>
<keyword evidence="7" id="KW-1185">Reference proteome</keyword>
<reference evidence="7" key="1">
    <citation type="journal article" date="2017" name="Nat. Ecol. Evol.">
        <title>Genome expansion and lineage-specific genetic innovations in the forest pathogenic fungi Armillaria.</title>
        <authorList>
            <person name="Sipos G."/>
            <person name="Prasanna A.N."/>
            <person name="Walter M.C."/>
            <person name="O'Connor E."/>
            <person name="Balint B."/>
            <person name="Krizsan K."/>
            <person name="Kiss B."/>
            <person name="Hess J."/>
            <person name="Varga T."/>
            <person name="Slot J."/>
            <person name="Riley R."/>
            <person name="Boka B."/>
            <person name="Rigling D."/>
            <person name="Barry K."/>
            <person name="Lee J."/>
            <person name="Mihaltcheva S."/>
            <person name="LaButti K."/>
            <person name="Lipzen A."/>
            <person name="Waldron R."/>
            <person name="Moloney N.M."/>
            <person name="Sperisen C."/>
            <person name="Kredics L."/>
            <person name="Vagvoelgyi C."/>
            <person name="Patrignani A."/>
            <person name="Fitzpatrick D."/>
            <person name="Nagy I."/>
            <person name="Doyle S."/>
            <person name="Anderson J.B."/>
            <person name="Grigoriev I.V."/>
            <person name="Gueldener U."/>
            <person name="Muensterkoetter M."/>
            <person name="Nagy L.G."/>
        </authorList>
    </citation>
    <scope>NUCLEOTIDE SEQUENCE [LARGE SCALE GENOMIC DNA]</scope>
    <source>
        <strain evidence="7">Ar21-2</strain>
    </source>
</reference>
<evidence type="ECO:0000256" key="2">
    <source>
        <dbReference type="ARBA" id="ARBA00022723"/>
    </source>
</evidence>
<gene>
    <name evidence="6" type="ORF">ARMGADRAFT_1082353</name>
</gene>
<protein>
    <submittedName>
        <fullName evidence="6">Uncharacterized protein</fullName>
    </submittedName>
</protein>